<evidence type="ECO:0000313" key="6">
    <source>
        <dbReference type="EMBL" id="TEB04312.1"/>
    </source>
</evidence>
<dbReference type="Proteomes" id="UP000298324">
    <property type="component" value="Unassembled WGS sequence"/>
</dbReference>
<feature type="domain" description="Copper amine oxidase-like N-terminal" evidence="4">
    <location>
        <begin position="29"/>
        <end position="134"/>
    </location>
</feature>
<accession>A0A4Y7R6F5</accession>
<dbReference type="InterPro" id="IPR036582">
    <property type="entry name" value="Mao_N_sf"/>
</dbReference>
<dbReference type="InterPro" id="IPR029050">
    <property type="entry name" value="Immunoprotect_excell_Ig-like"/>
</dbReference>
<feature type="signal peptide" evidence="3">
    <location>
        <begin position="1"/>
        <end position="23"/>
    </location>
</feature>
<dbReference type="Gene3D" id="3.30.457.10">
    <property type="entry name" value="Copper amine oxidase-like, N-terminal domain"/>
    <property type="match status" value="1"/>
</dbReference>
<evidence type="ECO:0008006" key="8">
    <source>
        <dbReference type="Google" id="ProtNLM"/>
    </source>
</evidence>
<protein>
    <recommendedName>
        <fullName evidence="8">Copper amine oxidase-like N-terminal domain-containing protein</fullName>
    </recommendedName>
</protein>
<evidence type="ECO:0000256" key="2">
    <source>
        <dbReference type="SAM" id="MobiDB-lite"/>
    </source>
</evidence>
<keyword evidence="1 3" id="KW-0732">Signal</keyword>
<dbReference type="Pfam" id="PF11611">
    <property type="entry name" value="DUF4352"/>
    <property type="match status" value="1"/>
</dbReference>
<name>A0A4Y7R6F5_9FIRM</name>
<dbReference type="Pfam" id="PF07833">
    <property type="entry name" value="Cu_amine_oxidN1"/>
    <property type="match status" value="1"/>
</dbReference>
<feature type="chain" id="PRO_5021349852" description="Copper amine oxidase-like N-terminal domain-containing protein" evidence="3">
    <location>
        <begin position="24"/>
        <end position="299"/>
    </location>
</feature>
<dbReference type="RefSeq" id="WP_190259464.1">
    <property type="nucleotide sequence ID" value="NZ_QFGA01000004.1"/>
</dbReference>
<dbReference type="SUPFAM" id="SSF55383">
    <property type="entry name" value="Copper amine oxidase, domain N"/>
    <property type="match status" value="1"/>
</dbReference>
<evidence type="ECO:0000313" key="7">
    <source>
        <dbReference type="Proteomes" id="UP000298324"/>
    </source>
</evidence>
<proteinExistence type="predicted"/>
<comment type="caution">
    <text evidence="6">The sequence shown here is derived from an EMBL/GenBank/DDBJ whole genome shotgun (WGS) entry which is preliminary data.</text>
</comment>
<reference evidence="6 7" key="1">
    <citation type="journal article" date="2018" name="Environ. Microbiol.">
        <title>Novel energy conservation strategies and behaviour of Pelotomaculum schinkii driving syntrophic propionate catabolism.</title>
        <authorList>
            <person name="Hidalgo-Ahumada C.A.P."/>
            <person name="Nobu M.K."/>
            <person name="Narihiro T."/>
            <person name="Tamaki H."/>
            <person name="Liu W.T."/>
            <person name="Kamagata Y."/>
            <person name="Stams A.J.M."/>
            <person name="Imachi H."/>
            <person name="Sousa D.Z."/>
        </authorList>
    </citation>
    <scope>NUCLEOTIDE SEQUENCE [LARGE SCALE GENOMIC DNA]</scope>
    <source>
        <strain evidence="6 7">HH</strain>
    </source>
</reference>
<dbReference type="InterPro" id="IPR012854">
    <property type="entry name" value="Cu_amine_oxidase-like_N"/>
</dbReference>
<feature type="compositionally biased region" description="Polar residues" evidence="2">
    <location>
        <begin position="136"/>
        <end position="145"/>
    </location>
</feature>
<sequence length="299" mass="32754">MRKYFFVVIILYILFSFAGFAQAAPQVVLDGQTLSFDVQPTIENGRTLVPLRTIFEALGAEVNWDDTTQTVTAKKDHTELKLVIGGQAFKNGAPVHLDVPAQVIDGRTMIPARFVAEALGANVGWDEATNSVLITTSSDPVSSTPAGPAGLSRANPLPAGQSLITQDGLQISVKGCIQGTEAWKMVKNVNTSNEPPEDGKKYILISINVKNISGQKSPLVNSYDFQLEGRLDENEVFRSYQASVELPDSGRFKELYGEIYNGKEITGGICFYVPANESSFVLKWLKPSDPANWRYFEVK</sequence>
<keyword evidence="7" id="KW-1185">Reference proteome</keyword>
<dbReference type="Gene3D" id="2.60.40.1240">
    <property type="match status" value="1"/>
</dbReference>
<evidence type="ECO:0000259" key="5">
    <source>
        <dbReference type="Pfam" id="PF11611"/>
    </source>
</evidence>
<feature type="domain" description="DUF4352" evidence="5">
    <location>
        <begin position="187"/>
        <end position="281"/>
    </location>
</feature>
<organism evidence="6 7">
    <name type="scientific">Pelotomaculum schinkii</name>
    <dbReference type="NCBI Taxonomy" id="78350"/>
    <lineage>
        <taxon>Bacteria</taxon>
        <taxon>Bacillati</taxon>
        <taxon>Bacillota</taxon>
        <taxon>Clostridia</taxon>
        <taxon>Eubacteriales</taxon>
        <taxon>Desulfotomaculaceae</taxon>
        <taxon>Pelotomaculum</taxon>
    </lineage>
</organism>
<dbReference type="AlphaFoldDB" id="A0A4Y7R6F5"/>
<gene>
    <name evidence="6" type="ORF">Psch_04038</name>
</gene>
<feature type="region of interest" description="Disordered" evidence="2">
    <location>
        <begin position="136"/>
        <end position="157"/>
    </location>
</feature>
<evidence type="ECO:0000259" key="4">
    <source>
        <dbReference type="Pfam" id="PF07833"/>
    </source>
</evidence>
<dbReference type="EMBL" id="QFGA01000004">
    <property type="protein sequence ID" value="TEB04312.1"/>
    <property type="molecule type" value="Genomic_DNA"/>
</dbReference>
<dbReference type="InterPro" id="IPR029051">
    <property type="entry name" value="DUF4352"/>
</dbReference>
<evidence type="ECO:0000256" key="1">
    <source>
        <dbReference type="ARBA" id="ARBA00022729"/>
    </source>
</evidence>
<evidence type="ECO:0000256" key="3">
    <source>
        <dbReference type="SAM" id="SignalP"/>
    </source>
</evidence>